<evidence type="ECO:0000256" key="14">
    <source>
        <dbReference type="SAM" id="MobiDB-lite"/>
    </source>
</evidence>
<keyword evidence="8" id="KW-0645">Protease</keyword>
<feature type="region of interest" description="Disordered" evidence="14">
    <location>
        <begin position="188"/>
        <end position="211"/>
    </location>
</feature>
<keyword evidence="7" id="KW-0597">Phosphoprotein</keyword>
<sequence length="1036" mass="116258">MAEARKRYYILLQDRVGKMQERSVLAFGGMKSTPTQVLKGELLEALPETEQPNDSTRIALAGIDRKSLRLECRTEDITRLTMEDANLLLAISSVGLRYQSFIDRKRLDFGRHLSPGSQVFVDVKGISKKLHGTVWYVGELIPLHGTMFGVELIKNPGQGTSDGTFRNKTYFKCPPDSGVFVSLDKLTPIEDSDSKPPKSPKRDESSPSSFASRMIPSLFKGKNDHEQKVHVPRKGADYKVQIDERVVTFAGDAPVRGTVRYIGEDKGSHGQVHTFVGLELDARCGNGTGKLKGKQLFVCKRDYAIFVDIETVIPEKDFDQDPAKDVTSPDRGEMMSKSVGYDPSRYSGHESVKKVKRTTSFDSADHNLIVAAGESSQTDCAAFIEQQKHLLHEYKSTNVSLPTKRDVRMSNDERTDSAGNMNFSEDHFKNTPPNSDLKTPPPITKQPGLSVSNVRGRSYHGFVNIEKEDYEELMQPHEKDPVSPMASDHEVVSDNYSPVETNNMENSAVSKEPAEAQTSVVHVDEQASDKMTDLEAQAIAEIPHGFEVGSMVEVPMAQGLPRYGVIKWIGTLPTLKDKLVAGLELEDEQSACSDGTFGGERYFSCPSGRGFFTLLAHCRQDSRFTPNSPISDPDYQSSKAFGSLPSPEVKGVTIPESSLLDDHCGSMKGLQGHHNSCYLDATLYAMFAFSMVFDTLLHKEKKQDDLPEYEDVQHVLREAIVNPLRTFGFVRADRILKLRELLDKLSSTAGLVNEEKDPEEFLNSLLKQVLKADPFLHLKSRDERKKDSEGAFFYQIITEKNEAVKIPMVQELLEQSFLSADIILSEVPSCLILQMPRFGSKYKMYDMILPDLELDVTHIVENVARECTVCGSEPAQFECKMCYQKGVVADRAGMPSYCGGCNGKIHGHRDRQHHKTRPVILPRQFKNERWMLDKQKMELFAVVCIETSHYVAFVKCGDGVDKSWCFFDSMADRKGERNGYNIPAVTRCPEALEWLSKDPKEIIAAKERGEIPEKVRRLLGDAYLCMYQNLEMTMYK</sequence>
<dbReference type="Proteomes" id="UP001159405">
    <property type="component" value="Unassembled WGS sequence"/>
</dbReference>
<evidence type="ECO:0000313" key="17">
    <source>
        <dbReference type="EMBL" id="CAH3167757.1"/>
    </source>
</evidence>
<feature type="compositionally biased region" description="Basic and acidic residues" evidence="14">
    <location>
        <begin position="192"/>
        <end position="205"/>
    </location>
</feature>
<dbReference type="Gene3D" id="3.90.70.10">
    <property type="entry name" value="Cysteine proteinases"/>
    <property type="match status" value="1"/>
</dbReference>
<dbReference type="Pfam" id="PF01302">
    <property type="entry name" value="CAP_GLY"/>
    <property type="match status" value="3"/>
</dbReference>
<dbReference type="InterPro" id="IPR001394">
    <property type="entry name" value="Peptidase_C19_UCH"/>
</dbReference>
<evidence type="ECO:0000256" key="9">
    <source>
        <dbReference type="ARBA" id="ARBA00022723"/>
    </source>
</evidence>
<evidence type="ECO:0000256" key="1">
    <source>
        <dbReference type="ARBA" id="ARBA00000707"/>
    </source>
</evidence>
<dbReference type="InterPro" id="IPR038765">
    <property type="entry name" value="Papain-like_cys_pep_sf"/>
</dbReference>
<dbReference type="PANTHER" id="PTHR11830">
    <property type="entry name" value="40S RIBOSOMAL PROTEIN S3A"/>
    <property type="match status" value="1"/>
</dbReference>
<dbReference type="InterPro" id="IPR000938">
    <property type="entry name" value="CAP-Gly_domain"/>
</dbReference>
<dbReference type="InterPro" id="IPR036859">
    <property type="entry name" value="CAP-Gly_dom_sf"/>
</dbReference>
<feature type="domain" description="USP" evidence="15">
    <location>
        <begin position="668"/>
        <end position="997"/>
    </location>
</feature>
<evidence type="ECO:0000259" key="15">
    <source>
        <dbReference type="PROSITE" id="PS50235"/>
    </source>
</evidence>
<dbReference type="PROSITE" id="PS50245">
    <property type="entry name" value="CAP_GLY_2"/>
    <property type="match status" value="1"/>
</dbReference>
<evidence type="ECO:0000256" key="11">
    <source>
        <dbReference type="ARBA" id="ARBA00022801"/>
    </source>
</evidence>
<keyword evidence="13" id="KW-0862">Zinc</keyword>
<evidence type="ECO:0000259" key="16">
    <source>
        <dbReference type="PROSITE" id="PS50245"/>
    </source>
</evidence>
<feature type="compositionally biased region" description="Basic and acidic residues" evidence="14">
    <location>
        <begin position="320"/>
        <end position="334"/>
    </location>
</feature>
<dbReference type="Gene3D" id="2.30.30.190">
    <property type="entry name" value="CAP Gly-rich-like domain"/>
    <property type="match status" value="3"/>
</dbReference>
<proteinExistence type="inferred from homology"/>
<feature type="region of interest" description="Disordered" evidence="14">
    <location>
        <begin position="320"/>
        <end position="349"/>
    </location>
</feature>
<evidence type="ECO:0000256" key="6">
    <source>
        <dbReference type="ARBA" id="ARBA00022490"/>
    </source>
</evidence>
<comment type="subcellular location">
    <subcellularLocation>
        <location evidence="2">Cytoplasm</location>
        <location evidence="2">Cytoskeleton</location>
        <location evidence="2">Microtubule organizing center</location>
        <location evidence="2">Centrosome</location>
    </subcellularLocation>
    <subcellularLocation>
        <location evidence="3">Cytoplasm</location>
        <location evidence="3">Perinuclear region</location>
    </subcellularLocation>
</comment>
<feature type="domain" description="CAP-Gly" evidence="16">
    <location>
        <begin position="138"/>
        <end position="182"/>
    </location>
</feature>
<dbReference type="InterPro" id="IPR028889">
    <property type="entry name" value="USP"/>
</dbReference>
<dbReference type="EMBL" id="CALNXK010000142">
    <property type="protein sequence ID" value="CAH3167757.1"/>
    <property type="molecule type" value="Genomic_DNA"/>
</dbReference>
<organism evidence="17 18">
    <name type="scientific">Porites lobata</name>
    <dbReference type="NCBI Taxonomy" id="104759"/>
    <lineage>
        <taxon>Eukaryota</taxon>
        <taxon>Metazoa</taxon>
        <taxon>Cnidaria</taxon>
        <taxon>Anthozoa</taxon>
        <taxon>Hexacorallia</taxon>
        <taxon>Scleractinia</taxon>
        <taxon>Fungiina</taxon>
        <taxon>Poritidae</taxon>
        <taxon>Porites</taxon>
    </lineage>
</organism>
<comment type="caution">
    <text evidence="17">The sequence shown here is derived from an EMBL/GenBank/DDBJ whole genome shotgun (WGS) entry which is preliminary data.</text>
</comment>
<gene>
    <name evidence="17" type="ORF">PLOB_00008898</name>
</gene>
<name>A0ABN8QNA5_9CNID</name>
<comment type="catalytic activity">
    <reaction evidence="1">
        <text>Thiol-dependent hydrolysis of ester, thioester, amide, peptide and isopeptide bonds formed by the C-terminal Gly of ubiquitin (a 76-residue protein attached to proteins as an intracellular targeting signal).</text>
        <dbReference type="EC" id="3.4.19.12"/>
    </reaction>
</comment>
<keyword evidence="11" id="KW-0378">Hydrolase</keyword>
<keyword evidence="18" id="KW-1185">Reference proteome</keyword>
<dbReference type="SUPFAM" id="SSF54001">
    <property type="entry name" value="Cysteine proteinases"/>
    <property type="match status" value="1"/>
</dbReference>
<accession>A0ABN8QNA5</accession>
<keyword evidence="12" id="KW-0788">Thiol protease</keyword>
<evidence type="ECO:0000256" key="7">
    <source>
        <dbReference type="ARBA" id="ARBA00022553"/>
    </source>
</evidence>
<evidence type="ECO:0000256" key="2">
    <source>
        <dbReference type="ARBA" id="ARBA00004300"/>
    </source>
</evidence>
<evidence type="ECO:0000256" key="3">
    <source>
        <dbReference type="ARBA" id="ARBA00004556"/>
    </source>
</evidence>
<dbReference type="SUPFAM" id="SSF74924">
    <property type="entry name" value="Cap-Gly domain"/>
    <property type="match status" value="3"/>
</dbReference>
<reference evidence="17 18" key="1">
    <citation type="submission" date="2022-05" db="EMBL/GenBank/DDBJ databases">
        <authorList>
            <consortium name="Genoscope - CEA"/>
            <person name="William W."/>
        </authorList>
    </citation>
    <scope>NUCLEOTIDE SEQUENCE [LARGE SCALE GENOMIC DNA]</scope>
</reference>
<protein>
    <recommendedName>
        <fullName evidence="5">ubiquitinyl hydrolase 1</fullName>
        <ecNumber evidence="5">3.4.19.12</ecNumber>
    </recommendedName>
</protein>
<evidence type="ECO:0000256" key="8">
    <source>
        <dbReference type="ARBA" id="ARBA00022670"/>
    </source>
</evidence>
<dbReference type="EC" id="3.4.19.12" evidence="5"/>
<dbReference type="SMART" id="SM01052">
    <property type="entry name" value="CAP_GLY"/>
    <property type="match status" value="3"/>
</dbReference>
<evidence type="ECO:0000256" key="10">
    <source>
        <dbReference type="ARBA" id="ARBA00022786"/>
    </source>
</evidence>
<evidence type="ECO:0000256" key="5">
    <source>
        <dbReference type="ARBA" id="ARBA00012759"/>
    </source>
</evidence>
<dbReference type="PROSITE" id="PS50235">
    <property type="entry name" value="USP_3"/>
    <property type="match status" value="1"/>
</dbReference>
<keyword evidence="10" id="KW-0833">Ubl conjugation pathway</keyword>
<feature type="region of interest" description="Disordered" evidence="14">
    <location>
        <begin position="431"/>
        <end position="453"/>
    </location>
</feature>
<evidence type="ECO:0000313" key="18">
    <source>
        <dbReference type="Proteomes" id="UP001159405"/>
    </source>
</evidence>
<keyword evidence="6" id="KW-0963">Cytoplasm</keyword>
<dbReference type="Pfam" id="PF00443">
    <property type="entry name" value="UCH"/>
    <property type="match status" value="1"/>
</dbReference>
<evidence type="ECO:0000256" key="4">
    <source>
        <dbReference type="ARBA" id="ARBA00009085"/>
    </source>
</evidence>
<evidence type="ECO:0000256" key="12">
    <source>
        <dbReference type="ARBA" id="ARBA00022807"/>
    </source>
</evidence>
<comment type="similarity">
    <text evidence="4">Belongs to the peptidase C19 family.</text>
</comment>
<evidence type="ECO:0000256" key="13">
    <source>
        <dbReference type="ARBA" id="ARBA00022833"/>
    </source>
</evidence>
<keyword evidence="9" id="KW-0479">Metal-binding</keyword>